<dbReference type="PANTHER" id="PTHR13832">
    <property type="entry name" value="PROTEIN PHOSPHATASE 2C"/>
    <property type="match status" value="1"/>
</dbReference>
<dbReference type="InterPro" id="IPR036457">
    <property type="entry name" value="PPM-type-like_dom_sf"/>
</dbReference>
<feature type="compositionally biased region" description="Basic and acidic residues" evidence="1">
    <location>
        <begin position="303"/>
        <end position="315"/>
    </location>
</feature>
<protein>
    <recommendedName>
        <fullName evidence="2">PPM-type phosphatase domain-containing protein</fullName>
    </recommendedName>
</protein>
<gene>
    <name evidence="3" type="ORF">GFSPODELE1_LOCUS3521</name>
</gene>
<proteinExistence type="predicted"/>
<dbReference type="InterPro" id="IPR015655">
    <property type="entry name" value="PP2C"/>
</dbReference>
<reference evidence="4" key="1">
    <citation type="submission" date="2024-04" db="EMBL/GenBank/DDBJ databases">
        <authorList>
            <person name="Shaw F."/>
            <person name="Minotto A."/>
        </authorList>
    </citation>
    <scope>NUCLEOTIDE SEQUENCE [LARGE SCALE GENOMIC DNA]</scope>
</reference>
<dbReference type="Gene3D" id="3.60.40.10">
    <property type="entry name" value="PPM-type phosphatase domain"/>
    <property type="match status" value="1"/>
</dbReference>
<feature type="region of interest" description="Disordered" evidence="1">
    <location>
        <begin position="293"/>
        <end position="316"/>
    </location>
</feature>
<evidence type="ECO:0000259" key="2">
    <source>
        <dbReference type="PROSITE" id="PS51746"/>
    </source>
</evidence>
<evidence type="ECO:0000256" key="1">
    <source>
        <dbReference type="SAM" id="MobiDB-lite"/>
    </source>
</evidence>
<dbReference type="SUPFAM" id="SSF81606">
    <property type="entry name" value="PP2C-like"/>
    <property type="match status" value="1"/>
</dbReference>
<accession>A0ABP1D4B8</accession>
<sequence>MLRRVWKPAAGAALLVGAPTYYYYCRRSKSSTKETFDLSVRVQGPDGKPTREKRVMPLLPKDQIEARLKEHAETVRTQRPGGIIWNQHTAYLAANAPIEDAHASNIVERDLTDPSAPGDLLFYAVMDGHGGFHTSRLLSHILLPAVALGFSTLINEPSSVVPKGSFLQDLISRLRLKPSAAPPTPFDSNPSYVSSAIQTAFQTVDAEIIDAPLRLLAQELSKKQDSKGLPDLSQHTMALASMLPALSGSCALLALIDTAHRNLYVACTGDSRAVAGVWEESEDGKGSWRVDVLTDDQTGRNPNELKRMQSEHPSDEAETVIVRGRVLGGLEPSRAFGDARYKWSREVQAILNKVFLEGNKVPMRSTPPLLKTPPYVTARPEVTHRKLDFLPDPTNKDGFPKSKSALRFLVLATDGLWDELSSEDVVSLVGGFLAGLRGTISKSSLSKLVPTASGSTVEGKDKRRRDNAGSWAFVDDNISTHLIRNAFGGGDEMKLRQMLSIPAPLSRNYRDDVTCTVVFWEEGKEEAVQAATFSAEEQEEKSVRAKL</sequence>
<dbReference type="EMBL" id="OZ037945">
    <property type="protein sequence ID" value="CAL1701307.1"/>
    <property type="molecule type" value="Genomic_DNA"/>
</dbReference>
<dbReference type="SMART" id="SM00332">
    <property type="entry name" value="PP2Cc"/>
    <property type="match status" value="1"/>
</dbReference>
<name>A0ABP1D4B8_9APHY</name>
<dbReference type="Pfam" id="PF00481">
    <property type="entry name" value="PP2C"/>
    <property type="match status" value="1"/>
</dbReference>
<dbReference type="Proteomes" id="UP001497453">
    <property type="component" value="Chromosome 2"/>
</dbReference>
<evidence type="ECO:0000313" key="3">
    <source>
        <dbReference type="EMBL" id="CAL1701307.1"/>
    </source>
</evidence>
<evidence type="ECO:0000313" key="4">
    <source>
        <dbReference type="Proteomes" id="UP001497453"/>
    </source>
</evidence>
<organism evidence="3 4">
    <name type="scientific">Somion occarium</name>
    <dbReference type="NCBI Taxonomy" id="3059160"/>
    <lineage>
        <taxon>Eukaryota</taxon>
        <taxon>Fungi</taxon>
        <taxon>Dikarya</taxon>
        <taxon>Basidiomycota</taxon>
        <taxon>Agaricomycotina</taxon>
        <taxon>Agaricomycetes</taxon>
        <taxon>Polyporales</taxon>
        <taxon>Cerrenaceae</taxon>
        <taxon>Somion</taxon>
    </lineage>
</organism>
<dbReference type="PANTHER" id="PTHR13832:SF792">
    <property type="entry name" value="GM14286P"/>
    <property type="match status" value="1"/>
</dbReference>
<dbReference type="PROSITE" id="PS51746">
    <property type="entry name" value="PPM_2"/>
    <property type="match status" value="1"/>
</dbReference>
<keyword evidence="4" id="KW-1185">Reference proteome</keyword>
<feature type="domain" description="PPM-type phosphatase" evidence="2">
    <location>
        <begin position="80"/>
        <end position="520"/>
    </location>
</feature>
<dbReference type="InterPro" id="IPR001932">
    <property type="entry name" value="PPM-type_phosphatase-like_dom"/>
</dbReference>
<dbReference type="CDD" id="cd00143">
    <property type="entry name" value="PP2Cc"/>
    <property type="match status" value="1"/>
</dbReference>